<dbReference type="InterPro" id="IPR045390">
    <property type="entry name" value="ABC-3C_MC3"/>
</dbReference>
<reference evidence="1 2" key="1">
    <citation type="submission" date="2009-02" db="EMBL/GenBank/DDBJ databases">
        <title>Vibrio splendidus str. LGP32 complete genome.</title>
        <authorList>
            <person name="Mazel D."/>
            <person name="Le Roux F."/>
        </authorList>
    </citation>
    <scope>NUCLEOTIDE SEQUENCE [LARGE SCALE GENOMIC DNA]</scope>
    <source>
        <strain evidence="1 2">LGP32</strain>
    </source>
</reference>
<dbReference type="AlphaFoldDB" id="B7VN13"/>
<dbReference type="KEGG" id="vsp:VS_1224"/>
<evidence type="ECO:0000313" key="2">
    <source>
        <dbReference type="Proteomes" id="UP000009100"/>
    </source>
</evidence>
<protein>
    <submittedName>
        <fullName evidence="1">Uncharacterized protein</fullName>
    </submittedName>
</protein>
<name>B7VN13_VIBA3</name>
<dbReference type="Proteomes" id="UP000009100">
    <property type="component" value="Chromosome 1"/>
</dbReference>
<proteinExistence type="predicted"/>
<dbReference type="HOGENOM" id="CLU_136780_0_0_6"/>
<accession>B7VN13</accession>
<dbReference type="eggNOG" id="ENOG50333AQ">
    <property type="taxonomic scope" value="Bacteria"/>
</dbReference>
<dbReference type="STRING" id="575788.VS_1224"/>
<organism evidence="1 2">
    <name type="scientific">Vibrio atlanticus (strain LGP32)</name>
    <name type="common">Vibrio splendidus (strain Mel32)</name>
    <dbReference type="NCBI Taxonomy" id="575788"/>
    <lineage>
        <taxon>Bacteria</taxon>
        <taxon>Pseudomonadati</taxon>
        <taxon>Pseudomonadota</taxon>
        <taxon>Gammaproteobacteria</taxon>
        <taxon>Vibrionales</taxon>
        <taxon>Vibrionaceae</taxon>
        <taxon>Vibrio</taxon>
    </lineage>
</organism>
<evidence type="ECO:0000313" key="1">
    <source>
        <dbReference type="EMBL" id="CAV18350.1"/>
    </source>
</evidence>
<dbReference type="Pfam" id="PF20131">
    <property type="entry name" value="MC3"/>
    <property type="match status" value="1"/>
</dbReference>
<dbReference type="EMBL" id="FM954972">
    <property type="protein sequence ID" value="CAV18350.1"/>
    <property type="molecule type" value="Genomic_DNA"/>
</dbReference>
<gene>
    <name evidence="1" type="ordered locus">VS_1224</name>
</gene>
<sequence length="169" mass="19100">MRKKMSNQSLLSYEEQNLYNPAFVGYLLYSSIREYNESRQDGFSSNLAFIIIPLVMNTGLSSRLPRTTRTPMDMWINDFDGYLVSFPASVNAYIPVVVDAIELLVLSGAIDVNEDGKMVLKGVKLPKSPVMFKENEYMKTILKSAKFIGKWFSLVNSDATIYAKFGVKP</sequence>